<dbReference type="Proteomes" id="UP000069549">
    <property type="component" value="Chromosome 12"/>
</dbReference>
<keyword evidence="4" id="KW-0472">Membrane</keyword>
<keyword evidence="4" id="KW-0812">Transmembrane</keyword>
<dbReference type="GO" id="GO:0005096">
    <property type="term" value="F:GTPase activator activity"/>
    <property type="evidence" value="ECO:0007669"/>
    <property type="project" value="UniProtKB-KW"/>
</dbReference>
<dbReference type="GO" id="GO:0005789">
    <property type="term" value="C:endoplasmic reticulum membrane"/>
    <property type="evidence" value="ECO:0007669"/>
    <property type="project" value="TreeGrafter"/>
</dbReference>
<feature type="coiled-coil region" evidence="2">
    <location>
        <begin position="325"/>
        <end position="371"/>
    </location>
</feature>
<dbReference type="EMBL" id="LT160032">
    <property type="protein sequence ID" value="CXI76055.1"/>
    <property type="molecule type" value="Genomic_DNA"/>
</dbReference>
<accession>A0A113S959</accession>
<organism evidence="5 6">
    <name type="scientific">Plasmodium berghei</name>
    <dbReference type="NCBI Taxonomy" id="5821"/>
    <lineage>
        <taxon>Eukaryota</taxon>
        <taxon>Sar</taxon>
        <taxon>Alveolata</taxon>
        <taxon>Apicomplexa</taxon>
        <taxon>Aconoidasida</taxon>
        <taxon>Haemosporida</taxon>
        <taxon>Plasmodiidae</taxon>
        <taxon>Plasmodium</taxon>
        <taxon>Plasmodium (Vinckeia)</taxon>
    </lineage>
</organism>
<keyword evidence="4" id="KW-1133">Transmembrane helix</keyword>
<protein>
    <recommendedName>
        <fullName evidence="7">Rab-GAP TBC domain-containing protein</fullName>
    </recommendedName>
</protein>
<evidence type="ECO:0000313" key="5">
    <source>
        <dbReference type="EMBL" id="CXI76055.1"/>
    </source>
</evidence>
<evidence type="ECO:0000256" key="3">
    <source>
        <dbReference type="SAM" id="MobiDB-lite"/>
    </source>
</evidence>
<feature type="transmembrane region" description="Helical" evidence="4">
    <location>
        <begin position="1490"/>
        <end position="1509"/>
    </location>
</feature>
<evidence type="ECO:0000256" key="2">
    <source>
        <dbReference type="SAM" id="Coils"/>
    </source>
</evidence>
<dbReference type="SUPFAM" id="SSF47923">
    <property type="entry name" value="Ypt/Rab-GAP domain of gyp1p"/>
    <property type="match status" value="2"/>
</dbReference>
<feature type="compositionally biased region" description="Polar residues" evidence="3">
    <location>
        <begin position="425"/>
        <end position="441"/>
    </location>
</feature>
<feature type="compositionally biased region" description="Low complexity" evidence="3">
    <location>
        <begin position="940"/>
        <end position="957"/>
    </location>
</feature>
<dbReference type="InterPro" id="IPR045913">
    <property type="entry name" value="TBC20/Gyp8-like"/>
</dbReference>
<dbReference type="Gene3D" id="1.10.472.80">
    <property type="entry name" value="Ypt/Rab-GAP domain of gyp1p, domain 3"/>
    <property type="match status" value="1"/>
</dbReference>
<feature type="region of interest" description="Disordered" evidence="3">
    <location>
        <begin position="936"/>
        <end position="964"/>
    </location>
</feature>
<sequence length="1511" mass="182721">MKPSAKKKRRDVEYDSCIDFEYLYKKKKNYKKKYSIYREKNYSDSEIYNKRRFQIKKKNGYIYIHKHYNTDNKKYEKKLCLLDDVIVYKNYFDKYDERNNEKLKIFKNILKIYENVSNNEKKQLYQIIKSCSYTQGGFQNNQIRQKIWLLLLGFNINLSKNKEYNEHPINILCKKYINKFIYNFSNHFKFIWNKPQYRSLKFCTTSVVTSHINDNIIEKTKNKKYNKISNFQISKHLIEKTNSDIHQNEKSETLTSLFGKDRGNNIINKNAENKIEQNDLTNRGINIIPNSTRKDIFNPDFSSMRLRKRKKKCIFGNRNTINGFLSEKKDKNENLINIKKKSKKNNAQYSKENTNEMLEQTENNSRQIKCTNLFANDKKYHRNYLYKYISPKENTELDFFIHLSNLDEYSSEEFQNKKFSEHSDYSNNSRHPIENKSSTTSTLLSPNDYCYKNNSDDMSNKLNEKNSEKKCPLRFFLSPKSFDYEFMMKKIRKKKGSNKYSKILKLYFEKKLNKVKKKTKLSFGNINKKTKRFIKKNSKQVVNLLLNFEERNKNNNYDKKINKNFIIKLLKIIYENVLEVDIYIVDHIINKYKSNNIKNDINANPASLYLQNSIKYNYDLNINLNKWLIDSVLLEENERMQVKKDVKRSVNTWNIHKNIIYEIKKKYQYILKNIICSILYKHSNKIYYAQGVHDVCLVFLTVYFHNFFMKYQKYVFLEHFIYKYAINKICRDIFEKKYNHINLPFHKQRYYMTHTNKNNIGINFIHPFSACCQFSAPSEEYTHCQTGLIDPACSNLCKVKKKKSINSHNEKNGAINVNIGGQKKQKEDDQYDILQNNISNMFLIEEKYIEKICILNNIKIEKYIKYKKKKKKKEYIVYLLCERFLLFYMIDYLTLSLDVSIKNTFKGVGLLLRYLDEEVYNVFCILQNEQECENKKHNSQYRNNQNNENQQKTLQNKNYEKSKDNKTEIKKSSLQLSGTEFFFCLSWVVTYYAHVITEFNKLARLFDILLSNDGVFIIYFTSSIILHKKKELLEIVDKKKKYLLYNNMYTEIHYIFQNLNWKNIDVEHIINKTYYYMTHKISFDKFLKEMKKKISFPPFSPIYSSPFILYYYNYQTRQKEKKNKAIQRSLINFYNYSHGEKSNKRLEKSGVETDESDNSNIMNQTQSIDSQSDVNIIDATENLKIFKIESNIFNNKNDYEEKERDKIDSQEKINVIPKMGLKEDKNCDIIKINKQIKNKREKYKKGRYNKKKGNVYLYYPYYILYKHIDIYKEIIKKHILVEIFFQYIYYEFIINYKEICKKYDIYLTDHFYAMQYINNKNHDYIKEIKKKKKMEKIIYNMTKSITYLCADKYSPKNQKKLKPVFFNFVKLDENFLLPYTNLLGTEKNIYEVDLFDYFSRFNNSYFFYYINKYTKKYTGKNDKNNYIGIIPPIYKYIIEDSKIMKIWGHEGIQNFKDITHTKKNGNIKKNKKNLNHIYYILKTSINNYPYSNFFFIFFLISVFSSFWYFRK</sequence>
<reference evidence="5 6" key="1">
    <citation type="submission" date="2016-02" db="EMBL/GenBank/DDBJ databases">
        <authorList>
            <consortium name="Pathogen Informatics"/>
        </authorList>
    </citation>
    <scope>NUCLEOTIDE SEQUENCE [LARGE SCALE GENOMIC DNA]</scope>
    <source>
        <strain evidence="5 6">K173</strain>
    </source>
</reference>
<keyword evidence="2" id="KW-0175">Coiled coil</keyword>
<evidence type="ECO:0000256" key="4">
    <source>
        <dbReference type="SAM" id="Phobius"/>
    </source>
</evidence>
<gene>
    <name evidence="5" type="ORF">PBK173_000328600</name>
</gene>
<feature type="region of interest" description="Disordered" evidence="3">
    <location>
        <begin position="420"/>
        <end position="441"/>
    </location>
</feature>
<dbReference type="PANTHER" id="PTHR20913:SF7">
    <property type="entry name" value="RE60063P"/>
    <property type="match status" value="1"/>
</dbReference>
<dbReference type="Gene3D" id="1.10.8.1310">
    <property type="match status" value="1"/>
</dbReference>
<dbReference type="PANTHER" id="PTHR20913">
    <property type="entry name" value="TBC1 DOMAIN FAMILY MEMBER 20/GTPASE"/>
    <property type="match status" value="1"/>
</dbReference>
<keyword evidence="1" id="KW-0343">GTPase activation</keyword>
<dbReference type="GO" id="GO:0006888">
    <property type="term" value="P:endoplasmic reticulum to Golgi vesicle-mediated transport"/>
    <property type="evidence" value="ECO:0007669"/>
    <property type="project" value="TreeGrafter"/>
</dbReference>
<evidence type="ECO:0008006" key="7">
    <source>
        <dbReference type="Google" id="ProtNLM"/>
    </source>
</evidence>
<dbReference type="InterPro" id="IPR035969">
    <property type="entry name" value="Rab-GAP_TBC_sf"/>
</dbReference>
<evidence type="ECO:0000256" key="1">
    <source>
        <dbReference type="ARBA" id="ARBA00022468"/>
    </source>
</evidence>
<name>A0A113S959_PLABE</name>
<dbReference type="VEuPathDB" id="PlasmoDB:PBANKA_1215400"/>
<evidence type="ECO:0000313" key="6">
    <source>
        <dbReference type="Proteomes" id="UP000069549"/>
    </source>
</evidence>
<proteinExistence type="predicted"/>